<evidence type="ECO:0000313" key="1">
    <source>
        <dbReference type="EMBL" id="CAG8270584.1"/>
    </source>
</evidence>
<evidence type="ECO:0000313" key="2">
    <source>
        <dbReference type="Proteomes" id="UP001153461"/>
    </source>
</evidence>
<dbReference type="AlphaFoldDB" id="A0A9W4IEK3"/>
<proteinExistence type="predicted"/>
<accession>A0A9W4IEK3</accession>
<sequence>MTQHPWSCLRRQHHTTRKILEALHTSPSRPHPHLSPHHCSCPVHRGPLLKMSSLSIFRVATRAVRPTGFFRAPQLTRSRMQSPVTLAAARAHNFGTTAILRSGHEDETYEEFSARYAPNRKPLRPEESERSVLHLHVRRFPERTSAIVWTC</sequence>
<dbReference type="EMBL" id="CAJVNV010000614">
    <property type="protein sequence ID" value="CAG8270584.1"/>
    <property type="molecule type" value="Genomic_DNA"/>
</dbReference>
<dbReference type="Proteomes" id="UP001153461">
    <property type="component" value="Unassembled WGS sequence"/>
</dbReference>
<reference evidence="1" key="1">
    <citation type="submission" date="2021-07" db="EMBL/GenBank/DDBJ databases">
        <authorList>
            <person name="Branca A.L. A."/>
        </authorList>
    </citation>
    <scope>NUCLEOTIDE SEQUENCE</scope>
</reference>
<protein>
    <submittedName>
        <fullName evidence="1">Uncharacterized protein</fullName>
    </submittedName>
</protein>
<gene>
    <name evidence="1" type="ORF">PNAL_LOCUS9163</name>
</gene>
<organism evidence="1 2">
    <name type="scientific">Penicillium nalgiovense</name>
    <dbReference type="NCBI Taxonomy" id="60175"/>
    <lineage>
        <taxon>Eukaryota</taxon>
        <taxon>Fungi</taxon>
        <taxon>Dikarya</taxon>
        <taxon>Ascomycota</taxon>
        <taxon>Pezizomycotina</taxon>
        <taxon>Eurotiomycetes</taxon>
        <taxon>Eurotiomycetidae</taxon>
        <taxon>Eurotiales</taxon>
        <taxon>Aspergillaceae</taxon>
        <taxon>Penicillium</taxon>
    </lineage>
</organism>
<name>A0A9W4IEK3_PENNA</name>
<dbReference type="OrthoDB" id="5778907at2759"/>
<comment type="caution">
    <text evidence="1">The sequence shown here is derived from an EMBL/GenBank/DDBJ whole genome shotgun (WGS) entry which is preliminary data.</text>
</comment>